<reference evidence="2" key="1">
    <citation type="submission" date="2022-11" db="UniProtKB">
        <authorList>
            <consortium name="WormBaseParasite"/>
        </authorList>
    </citation>
    <scope>IDENTIFICATION</scope>
</reference>
<accession>A0A915IHR3</accession>
<dbReference type="Proteomes" id="UP000887565">
    <property type="component" value="Unplaced"/>
</dbReference>
<organism evidence="1 2">
    <name type="scientific">Romanomermis culicivorax</name>
    <name type="common">Nematode worm</name>
    <dbReference type="NCBI Taxonomy" id="13658"/>
    <lineage>
        <taxon>Eukaryota</taxon>
        <taxon>Metazoa</taxon>
        <taxon>Ecdysozoa</taxon>
        <taxon>Nematoda</taxon>
        <taxon>Enoplea</taxon>
        <taxon>Dorylaimia</taxon>
        <taxon>Mermithida</taxon>
        <taxon>Mermithoidea</taxon>
        <taxon>Mermithidae</taxon>
        <taxon>Romanomermis</taxon>
    </lineage>
</organism>
<evidence type="ECO:0000313" key="2">
    <source>
        <dbReference type="WBParaSite" id="nRc.2.0.1.t13388-RA"/>
    </source>
</evidence>
<proteinExistence type="predicted"/>
<protein>
    <submittedName>
        <fullName evidence="2">Secreted protein</fullName>
    </submittedName>
</protein>
<sequence>MVAIPPTRAATHTARAPFTLTAMMILATPMDTIMNATAAMTTINPTPRLILVTVAATDQQLLYSNTHMQPTLGPHSKTARLVLPPYAPTFFICPFPPPLPRNCFVAAVTVVAGLTLPSAWPPMLVRSSIAVQME</sequence>
<dbReference type="AlphaFoldDB" id="A0A915IHR3"/>
<evidence type="ECO:0000313" key="1">
    <source>
        <dbReference type="Proteomes" id="UP000887565"/>
    </source>
</evidence>
<name>A0A915IHR3_ROMCU</name>
<dbReference type="WBParaSite" id="nRc.2.0.1.t13388-RA">
    <property type="protein sequence ID" value="nRc.2.0.1.t13388-RA"/>
    <property type="gene ID" value="nRc.2.0.1.g13388"/>
</dbReference>
<keyword evidence="1" id="KW-1185">Reference proteome</keyword>